<evidence type="ECO:0000256" key="1">
    <source>
        <dbReference type="SAM" id="MobiDB-lite"/>
    </source>
</evidence>
<dbReference type="EMBL" id="OX459964">
    <property type="protein sequence ID" value="CAI9168283.1"/>
    <property type="molecule type" value="Genomic_DNA"/>
</dbReference>
<feature type="region of interest" description="Disordered" evidence="1">
    <location>
        <begin position="46"/>
        <end position="82"/>
    </location>
</feature>
<gene>
    <name evidence="2" type="ORF">MRATA1EN1_LOCUS17245</name>
</gene>
<feature type="compositionally biased region" description="Low complexity" evidence="1">
    <location>
        <begin position="150"/>
        <end position="169"/>
    </location>
</feature>
<feature type="compositionally biased region" description="Basic and acidic residues" evidence="1">
    <location>
        <begin position="55"/>
        <end position="65"/>
    </location>
</feature>
<keyword evidence="3" id="KW-1185">Reference proteome</keyword>
<proteinExistence type="predicted"/>
<feature type="region of interest" description="Disordered" evidence="1">
    <location>
        <begin position="107"/>
        <end position="207"/>
    </location>
</feature>
<organism evidence="2 3">
    <name type="scientific">Rangifer tarandus platyrhynchus</name>
    <name type="common">Svalbard reindeer</name>
    <dbReference type="NCBI Taxonomy" id="3082113"/>
    <lineage>
        <taxon>Eukaryota</taxon>
        <taxon>Metazoa</taxon>
        <taxon>Chordata</taxon>
        <taxon>Craniata</taxon>
        <taxon>Vertebrata</taxon>
        <taxon>Euteleostomi</taxon>
        <taxon>Mammalia</taxon>
        <taxon>Eutheria</taxon>
        <taxon>Laurasiatheria</taxon>
        <taxon>Artiodactyla</taxon>
        <taxon>Ruminantia</taxon>
        <taxon>Pecora</taxon>
        <taxon>Cervidae</taxon>
        <taxon>Odocoileinae</taxon>
        <taxon>Rangifer</taxon>
    </lineage>
</organism>
<name>A0ABN8Z3U3_RANTA</name>
<accession>A0ABN8Z3U3</accession>
<reference evidence="2" key="1">
    <citation type="submission" date="2023-04" db="EMBL/GenBank/DDBJ databases">
        <authorList>
            <consortium name="ELIXIR-Norway"/>
        </authorList>
    </citation>
    <scope>NUCLEOTIDE SEQUENCE [LARGE SCALE GENOMIC DNA]</scope>
</reference>
<dbReference type="Proteomes" id="UP001176941">
    <property type="component" value="Chromosome 28"/>
</dbReference>
<protein>
    <submittedName>
        <fullName evidence="2">Uncharacterized protein</fullName>
    </submittedName>
</protein>
<evidence type="ECO:0000313" key="2">
    <source>
        <dbReference type="EMBL" id="CAI9168283.1"/>
    </source>
</evidence>
<evidence type="ECO:0000313" key="3">
    <source>
        <dbReference type="Proteomes" id="UP001176941"/>
    </source>
</evidence>
<feature type="compositionally biased region" description="Basic residues" evidence="1">
    <location>
        <begin position="137"/>
        <end position="149"/>
    </location>
</feature>
<sequence length="207" mass="21356">MWGAGQAAEAHPWRRAKGSLKLVLGSAWLAQTGKQIRTGAETLRRDARAAGAGRGEARVAGKEPAEPGTRGRNPPAAERGGWTRAVAGGGARRGEAAHSPCCAPANAGWNLLSGVRRSPPADGRELEELPPPQPARRPARRRRGSRQGGRRAPAAPAGRAAGAAEGRAPLYPGWQPSASSGTERGLRLGKEGGSGWKQPGARSGSRG</sequence>